<reference evidence="1" key="1">
    <citation type="submission" date="2020-08" db="EMBL/GenBank/DDBJ databases">
        <title>Genome public.</title>
        <authorList>
            <person name="Liu C."/>
            <person name="Sun Q."/>
        </authorList>
    </citation>
    <scope>NUCLEOTIDE SEQUENCE</scope>
    <source>
        <strain evidence="1">NSJ-51</strain>
    </source>
</reference>
<protein>
    <submittedName>
        <fullName evidence="1">Uncharacterized protein</fullName>
    </submittedName>
</protein>
<sequence length="155" mass="17092">MPQMNKGGKFVFGKSNIQESGKIQFPIQAMSEYQITAEGKVYLFTGSKVTGGFCVTRKGLLLPSKLGHILAALPELRDYTAAEGTFLPYKGRSYCWLSVTADGQVRLTIPMMDFLRITPGMRLLSIRSSDIAFTMGAKGPLLEKADRYNGVIPEF</sequence>
<organism evidence="1 2">
    <name type="scientific">Lawsonibacter hominis</name>
    <dbReference type="NCBI Taxonomy" id="2763053"/>
    <lineage>
        <taxon>Bacteria</taxon>
        <taxon>Bacillati</taxon>
        <taxon>Bacillota</taxon>
        <taxon>Clostridia</taxon>
        <taxon>Eubacteriales</taxon>
        <taxon>Oscillospiraceae</taxon>
        <taxon>Lawsonibacter</taxon>
    </lineage>
</organism>
<keyword evidence="2" id="KW-1185">Reference proteome</keyword>
<comment type="caution">
    <text evidence="1">The sequence shown here is derived from an EMBL/GenBank/DDBJ whole genome shotgun (WGS) entry which is preliminary data.</text>
</comment>
<evidence type="ECO:0000313" key="2">
    <source>
        <dbReference type="Proteomes" id="UP000661435"/>
    </source>
</evidence>
<gene>
    <name evidence="1" type="ORF">H8S57_00590</name>
</gene>
<dbReference type="AlphaFoldDB" id="A0A8J6JD76"/>
<dbReference type="EMBL" id="JACOPP010000001">
    <property type="protein sequence ID" value="MBC5732225.1"/>
    <property type="molecule type" value="Genomic_DNA"/>
</dbReference>
<name>A0A8J6JD76_9FIRM</name>
<accession>A0A8J6JD76</accession>
<evidence type="ECO:0000313" key="1">
    <source>
        <dbReference type="EMBL" id="MBC5732225.1"/>
    </source>
</evidence>
<proteinExistence type="predicted"/>
<dbReference type="Proteomes" id="UP000661435">
    <property type="component" value="Unassembled WGS sequence"/>
</dbReference>